<keyword evidence="1" id="KW-0732">Signal</keyword>
<dbReference type="CDD" id="cd02440">
    <property type="entry name" value="AdoMet_MTases"/>
    <property type="match status" value="1"/>
</dbReference>
<proteinExistence type="predicted"/>
<feature type="signal peptide" evidence="1">
    <location>
        <begin position="1"/>
        <end position="22"/>
    </location>
</feature>
<accession>A0ABV2EK58</accession>
<name>A0ABV2EK58_9CAUL</name>
<gene>
    <name evidence="2" type="ORF">ABID41_002533</name>
</gene>
<evidence type="ECO:0000256" key="1">
    <source>
        <dbReference type="SAM" id="SignalP"/>
    </source>
</evidence>
<dbReference type="GO" id="GO:0032259">
    <property type="term" value="P:methylation"/>
    <property type="evidence" value="ECO:0007669"/>
    <property type="project" value="UniProtKB-KW"/>
</dbReference>
<protein>
    <submittedName>
        <fullName evidence="2">Methyltransferase</fullName>
    </submittedName>
</protein>
<evidence type="ECO:0000313" key="2">
    <source>
        <dbReference type="EMBL" id="MET3527415.1"/>
    </source>
</evidence>
<dbReference type="PIRSF" id="PIRSF031679">
    <property type="entry name" value="Mtase_Alr7345_prd"/>
    <property type="match status" value="1"/>
</dbReference>
<dbReference type="RefSeq" id="WP_354297800.1">
    <property type="nucleotide sequence ID" value="NZ_JBEPLU010000002.1"/>
</dbReference>
<keyword evidence="3" id="KW-1185">Reference proteome</keyword>
<reference evidence="2 3" key="1">
    <citation type="submission" date="2024-06" db="EMBL/GenBank/DDBJ databases">
        <title>Genomic Encyclopedia of Type Strains, Phase IV (KMG-IV): sequencing the most valuable type-strain genomes for metagenomic binning, comparative biology and taxonomic classification.</title>
        <authorList>
            <person name="Goeker M."/>
        </authorList>
    </citation>
    <scope>NUCLEOTIDE SEQUENCE [LARGE SCALE GENOMIC DNA]</scope>
    <source>
        <strain evidence="2 3">DSM 17809</strain>
    </source>
</reference>
<sequence>MTRTLWMAASAALLLSVSGAQAAPPPNIAAAVASTDRTDADKARDAARKPAEMLEFAGVKPGDKVSELIPGGGYFTRLLSAAVGPAGKVYAGVPAADLEKAKAAAKGNVEAVAMRPGALGLPEPVDLIFTAQNYHDFHLKRLNLDVAAVNKGLYDALKPGGVLLIIDHAAVPGAPIETADTLHRIDPAVVKREVEAAGFKFVSENNTVRNPADPKTASVFDPSIRGKTDQFVYKFQKPS</sequence>
<evidence type="ECO:0000313" key="3">
    <source>
        <dbReference type="Proteomes" id="UP001549110"/>
    </source>
</evidence>
<dbReference type="Gene3D" id="3.40.50.150">
    <property type="entry name" value="Vaccinia Virus protein VP39"/>
    <property type="match status" value="1"/>
</dbReference>
<dbReference type="InterPro" id="IPR029063">
    <property type="entry name" value="SAM-dependent_MTases_sf"/>
</dbReference>
<dbReference type="Proteomes" id="UP001549110">
    <property type="component" value="Unassembled WGS sequence"/>
</dbReference>
<feature type="chain" id="PRO_5046750062" evidence="1">
    <location>
        <begin position="23"/>
        <end position="239"/>
    </location>
</feature>
<dbReference type="SUPFAM" id="SSF53335">
    <property type="entry name" value="S-adenosyl-L-methionine-dependent methyltransferases"/>
    <property type="match status" value="1"/>
</dbReference>
<keyword evidence="2" id="KW-0808">Transferase</keyword>
<dbReference type="GO" id="GO:0008168">
    <property type="term" value="F:methyltransferase activity"/>
    <property type="evidence" value="ECO:0007669"/>
    <property type="project" value="UniProtKB-KW"/>
</dbReference>
<keyword evidence="2" id="KW-0489">Methyltransferase</keyword>
<comment type="caution">
    <text evidence="2">The sequence shown here is derived from an EMBL/GenBank/DDBJ whole genome shotgun (WGS) entry which is preliminary data.</text>
</comment>
<organism evidence="2 3">
    <name type="scientific">Phenylobacterium koreense</name>
    <dbReference type="NCBI Taxonomy" id="266125"/>
    <lineage>
        <taxon>Bacteria</taxon>
        <taxon>Pseudomonadati</taxon>
        <taxon>Pseudomonadota</taxon>
        <taxon>Alphaproteobacteria</taxon>
        <taxon>Caulobacterales</taxon>
        <taxon>Caulobacteraceae</taxon>
        <taxon>Phenylobacterium</taxon>
    </lineage>
</organism>
<dbReference type="InterPro" id="IPR016980">
    <property type="entry name" value="S-AdoMet-dep_MeTrfase_Alr7345"/>
</dbReference>
<dbReference type="EMBL" id="JBEPLU010000002">
    <property type="protein sequence ID" value="MET3527415.1"/>
    <property type="molecule type" value="Genomic_DNA"/>
</dbReference>